<evidence type="ECO:0000256" key="1">
    <source>
        <dbReference type="SAM" id="Coils"/>
    </source>
</evidence>
<keyword evidence="1" id="KW-0175">Coiled coil</keyword>
<feature type="coiled-coil region" evidence="1">
    <location>
        <begin position="459"/>
        <end position="486"/>
    </location>
</feature>
<dbReference type="RefSeq" id="WP_116061594.1">
    <property type="nucleotide sequence ID" value="NZ_QRDZ01000012.1"/>
</dbReference>
<evidence type="ECO:0000313" key="3">
    <source>
        <dbReference type="Proteomes" id="UP000256977"/>
    </source>
</evidence>
<reference evidence="2 3" key="1">
    <citation type="submission" date="2018-07" db="EMBL/GenBank/DDBJ databases">
        <title>Genomic Encyclopedia of Type Strains, Phase III (KMG-III): the genomes of soil and plant-associated and newly described type strains.</title>
        <authorList>
            <person name="Whitman W."/>
        </authorList>
    </citation>
    <scope>NUCLEOTIDE SEQUENCE [LARGE SCALE GENOMIC DNA]</scope>
    <source>
        <strain evidence="2 3">CECT 7287</strain>
    </source>
</reference>
<keyword evidence="3" id="KW-1185">Reference proteome</keyword>
<comment type="caution">
    <text evidence="2">The sequence shown here is derived from an EMBL/GenBank/DDBJ whole genome shotgun (WGS) entry which is preliminary data.</text>
</comment>
<organism evidence="2 3">
    <name type="scientific">Cohnella phaseoli</name>
    <dbReference type="NCBI Taxonomy" id="456490"/>
    <lineage>
        <taxon>Bacteria</taxon>
        <taxon>Bacillati</taxon>
        <taxon>Bacillota</taxon>
        <taxon>Bacilli</taxon>
        <taxon>Bacillales</taxon>
        <taxon>Paenibacillaceae</taxon>
        <taxon>Cohnella</taxon>
    </lineage>
</organism>
<dbReference type="OrthoDB" id="1871252at2"/>
<sequence>MQRQLHAFANAYDADADRFIDDNDGQLSINNPLLFVFIGDQSLEALNAVYENNRKKWNNSKGVLYFHVYQDQTVEKENVFSLRLPSSGSDRKTARQSLHRQFYQDIRILAEFNRLARQIGNRIAEHGKSYSSFQRLNMAFVTRVEDCCNIVLPEIALLLKSLLGESFKLIQMDMYGLIKEKRGEEHEYASSLGISFLRELDRYQDRAYQFEGMLLVTDDQIKLPIVHAASPLFDLVYLLSDKNEHGMFDDDAGMKANYDIICNMNLLKNRKIIDEFDHRHENYNNQHFRQHIQPAETKGPVYSSAGLSIVKRPNQAIALTVLSQFYRQVMSVLSAQSQVEKRVILELFQLNSDAVDRKVAELMPSKESLEEMSALLSESVPLSELKRMSLKQAEDSLYGQHANAFFVDHFEQAADKKFQGMKLEQELEASIERQIVQSVSYGLYCAYAWTSEQDERSIVHELRSMIKDVSRQLEEARLQLLQVEQEPVELQAFSRFSFFDKGKIKQLSRQLFDKIYGQKFDILFFEIKQKLLRRYLAAIESLHQPLRDKIEVTTSLDKLLKETSRHSVSEANDYLGRNIPEYYEAVVEEIIQDLQAKRGTFFYFEDRYVGNIAALVNEGAEALLNRFIEVCRKEVFVYPQFRQSFEDELLERANVTVRYEDKGNVLSKEELYRDLYIQLEERAAIHMQVFNYTQKHRYEEKYFFADYDSEFIHHAFSVDKGVRLYKLGCVHEKKATGIEKLNIMGGFQLEDLLYVVNNTKYYESYKQNGFQFHA</sequence>
<dbReference type="EMBL" id="QRDZ01000012">
    <property type="protein sequence ID" value="RED76291.1"/>
    <property type="molecule type" value="Genomic_DNA"/>
</dbReference>
<dbReference type="Proteomes" id="UP000256977">
    <property type="component" value="Unassembled WGS sequence"/>
</dbReference>
<gene>
    <name evidence="2" type="ORF">DFP98_1128</name>
</gene>
<dbReference type="AlphaFoldDB" id="A0A3D9JQA4"/>
<accession>A0A3D9JQA4</accession>
<name>A0A3D9JQA4_9BACL</name>
<evidence type="ECO:0008006" key="4">
    <source>
        <dbReference type="Google" id="ProtNLM"/>
    </source>
</evidence>
<proteinExistence type="predicted"/>
<protein>
    <recommendedName>
        <fullName evidence="4">Tubulin-like protein</fullName>
    </recommendedName>
</protein>
<evidence type="ECO:0000313" key="2">
    <source>
        <dbReference type="EMBL" id="RED76291.1"/>
    </source>
</evidence>